<dbReference type="Pfam" id="PF13424">
    <property type="entry name" value="TPR_12"/>
    <property type="match status" value="1"/>
</dbReference>
<dbReference type="Pfam" id="PF00931">
    <property type="entry name" value="NB-ARC"/>
    <property type="match status" value="1"/>
</dbReference>
<dbReference type="InterPro" id="IPR002182">
    <property type="entry name" value="NB-ARC"/>
</dbReference>
<dbReference type="InterPro" id="IPR005158">
    <property type="entry name" value="BTAD"/>
</dbReference>
<dbReference type="CDD" id="cd15831">
    <property type="entry name" value="BTAD"/>
    <property type="match status" value="1"/>
</dbReference>
<feature type="domain" description="OmpR/PhoB-type" evidence="5">
    <location>
        <begin position="18"/>
        <end position="91"/>
    </location>
</feature>
<keyword evidence="3" id="KW-0238">DNA-binding</keyword>
<dbReference type="Proteomes" id="UP001589890">
    <property type="component" value="Unassembled WGS sequence"/>
</dbReference>
<keyword evidence="4" id="KW-0804">Transcription</keyword>
<dbReference type="RefSeq" id="WP_380044078.1">
    <property type="nucleotide sequence ID" value="NZ_JBHLTC010000005.1"/>
</dbReference>
<comment type="caution">
    <text evidence="7">The sequence shown here is derived from an EMBL/GenBank/DDBJ whole genome shotgun (WGS) entry which is preliminary data.</text>
</comment>
<dbReference type="PANTHER" id="PTHR35807">
    <property type="entry name" value="TRANSCRIPTIONAL REGULATOR REDD-RELATED"/>
    <property type="match status" value="1"/>
</dbReference>
<protein>
    <submittedName>
        <fullName evidence="7">BTAD domain-containing putative transcriptional regulator</fullName>
    </submittedName>
</protein>
<dbReference type="EMBL" id="JBHLTC010000005">
    <property type="protein sequence ID" value="MFC0623379.1"/>
    <property type="molecule type" value="Genomic_DNA"/>
</dbReference>
<evidence type="ECO:0000256" key="1">
    <source>
        <dbReference type="ARBA" id="ARBA00005820"/>
    </source>
</evidence>
<evidence type="ECO:0000259" key="5">
    <source>
        <dbReference type="SMART" id="SM00862"/>
    </source>
</evidence>
<dbReference type="Gene3D" id="3.40.50.300">
    <property type="entry name" value="P-loop containing nucleotide triphosphate hydrolases"/>
    <property type="match status" value="1"/>
</dbReference>
<dbReference type="InterPro" id="IPR036388">
    <property type="entry name" value="WH-like_DNA-bd_sf"/>
</dbReference>
<dbReference type="SMART" id="SM01043">
    <property type="entry name" value="BTAD"/>
    <property type="match status" value="1"/>
</dbReference>
<dbReference type="SMART" id="SM00028">
    <property type="entry name" value="TPR"/>
    <property type="match status" value="4"/>
</dbReference>
<gene>
    <name evidence="7" type="ORF">ACFFGN_04855</name>
</gene>
<keyword evidence="2" id="KW-0805">Transcription regulation</keyword>
<organism evidence="7 8">
    <name type="scientific">Kribbella deserti</name>
    <dbReference type="NCBI Taxonomy" id="1926257"/>
    <lineage>
        <taxon>Bacteria</taxon>
        <taxon>Bacillati</taxon>
        <taxon>Actinomycetota</taxon>
        <taxon>Actinomycetes</taxon>
        <taxon>Propionibacteriales</taxon>
        <taxon>Kribbellaceae</taxon>
        <taxon>Kribbella</taxon>
    </lineage>
</organism>
<dbReference type="SMART" id="SM00862">
    <property type="entry name" value="Trans_reg_C"/>
    <property type="match status" value="1"/>
</dbReference>
<dbReference type="PRINTS" id="PR00364">
    <property type="entry name" value="DISEASERSIST"/>
</dbReference>
<dbReference type="Gene3D" id="1.10.10.10">
    <property type="entry name" value="Winged helix-like DNA-binding domain superfamily/Winged helix DNA-binding domain"/>
    <property type="match status" value="1"/>
</dbReference>
<dbReference type="InterPro" id="IPR027417">
    <property type="entry name" value="P-loop_NTPase"/>
</dbReference>
<proteinExistence type="inferred from homology"/>
<feature type="domain" description="Bacterial transcriptional activator" evidence="6">
    <location>
        <begin position="98"/>
        <end position="235"/>
    </location>
</feature>
<reference evidence="7 8" key="1">
    <citation type="submission" date="2024-09" db="EMBL/GenBank/DDBJ databases">
        <authorList>
            <person name="Sun Q."/>
            <person name="Mori K."/>
        </authorList>
    </citation>
    <scope>NUCLEOTIDE SEQUENCE [LARGE SCALE GENOMIC DNA]</scope>
    <source>
        <strain evidence="7 8">CGMCC 1.15906</strain>
    </source>
</reference>
<dbReference type="SUPFAM" id="SSF52540">
    <property type="entry name" value="P-loop containing nucleoside triphosphate hydrolases"/>
    <property type="match status" value="1"/>
</dbReference>
<dbReference type="SUPFAM" id="SSF48452">
    <property type="entry name" value="TPR-like"/>
    <property type="match status" value="2"/>
</dbReference>
<evidence type="ECO:0000259" key="6">
    <source>
        <dbReference type="SMART" id="SM01043"/>
    </source>
</evidence>
<dbReference type="InterPro" id="IPR051677">
    <property type="entry name" value="AfsR-DnrI-RedD_regulator"/>
</dbReference>
<dbReference type="SUPFAM" id="SSF46894">
    <property type="entry name" value="C-terminal effector domain of the bipartite response regulators"/>
    <property type="match status" value="1"/>
</dbReference>
<evidence type="ECO:0000256" key="3">
    <source>
        <dbReference type="ARBA" id="ARBA00023125"/>
    </source>
</evidence>
<accession>A0ABV6QFF2</accession>
<dbReference type="InterPro" id="IPR016032">
    <property type="entry name" value="Sig_transdc_resp-reg_C-effctor"/>
</dbReference>
<evidence type="ECO:0000256" key="4">
    <source>
        <dbReference type="ARBA" id="ARBA00023163"/>
    </source>
</evidence>
<name>A0ABV6QFF2_9ACTN</name>
<dbReference type="Gene3D" id="1.25.40.10">
    <property type="entry name" value="Tetratricopeptide repeat domain"/>
    <property type="match status" value="2"/>
</dbReference>
<dbReference type="InterPro" id="IPR001867">
    <property type="entry name" value="OmpR/PhoB-type_DNA-bd"/>
</dbReference>
<dbReference type="Pfam" id="PF03704">
    <property type="entry name" value="BTAD"/>
    <property type="match status" value="1"/>
</dbReference>
<sequence>MGGLMVSCLGPLQLERSGQPLLLTSRRSRIVLAILALSARQPVSVERLAGAVWEDVNPPRDPRGSLHTLVSRVRTSIGPEFIETQAAAYRLAVDPDDVDVLRFLRLSHDLPAADAPLLEEALALWRGVPFVDIGSPWLDRYERPPLVERYLATVERRADLALASDTAADQLPRLDQLATQYPLREPLLARLLLALDQMGRTAEALRRYDVLRAELAEELGADPGPELQDVHAQLLRRTAIGPAGRRTSKAPGRLAPRQLPRPVNGFVGRADELARLDALLPADGVAVISAIGGAAGVGKTTLALHWAHRVSDRFPDGQLYVNLRGFDPTGQVTESADALRALLDALGVPAERIPVDAESRAGLYRTVLAGKRLLVLLDNVRDVQQVRPLLPGSPGCLTLITSRNQLFGLVASEGASLISVDLLGLAEARQLLAARVGAERIAAEPEATDQIVHSCARLPLALVIVAARAVTRRDLRLDALARELCESHRRLDALAGDDPTTDVRAVFSWSYETLSPEAARLFRLLSLHPGQGISASAAASLAAVPLRQIKAVLTELTRAHLVVEESPGRYGFHDLLRVYAADLARQHDTDDERAAARHRVLDWYLHSALEAALLISPQRRLPEVPPAVDGVITEPFTEGTAALAWLTTERSALPGVIAHMSTAGLHVSVFAIARAVAVFLERQGHWPDLAAASRAGLAAAVHMGDRGEQAHAHRGLALALSGLGHRDEADSELQAALRLHDGLDDPVGAAHIRSTLCRVLSSQHKYADALRHARLAHQLFQVAGHEQGQAATLNNMGWYLVMQGRVREALTATRRAHQLYGRVADRSGQSSTWDSLGYILHQLGHAHFAIGCYLRALDVQTEFGKRFDQAITLDHLGDSYHAIGKQVAATEAWQQALTIFDDLQHPEATTVRAKLPVRPRPSLVEAEPN</sequence>
<dbReference type="InterPro" id="IPR019734">
    <property type="entry name" value="TPR_rpt"/>
</dbReference>
<evidence type="ECO:0000256" key="2">
    <source>
        <dbReference type="ARBA" id="ARBA00023015"/>
    </source>
</evidence>
<keyword evidence="8" id="KW-1185">Reference proteome</keyword>
<comment type="similarity">
    <text evidence="1">Belongs to the AfsR/DnrI/RedD regulatory family.</text>
</comment>
<dbReference type="PANTHER" id="PTHR35807:SF1">
    <property type="entry name" value="TRANSCRIPTIONAL REGULATOR REDD"/>
    <property type="match status" value="1"/>
</dbReference>
<evidence type="ECO:0000313" key="7">
    <source>
        <dbReference type="EMBL" id="MFC0623379.1"/>
    </source>
</evidence>
<dbReference type="InterPro" id="IPR011990">
    <property type="entry name" value="TPR-like_helical_dom_sf"/>
</dbReference>
<evidence type="ECO:0000313" key="8">
    <source>
        <dbReference type="Proteomes" id="UP001589890"/>
    </source>
</evidence>